<feature type="transmembrane region" description="Helical" evidence="1">
    <location>
        <begin position="54"/>
        <end position="80"/>
    </location>
</feature>
<protein>
    <recommendedName>
        <fullName evidence="4">Glycerophosphoryl diester phosphodiesterase membrane domain-containing protein</fullName>
    </recommendedName>
</protein>
<keyword evidence="1" id="KW-0812">Transmembrane</keyword>
<feature type="transmembrane region" description="Helical" evidence="1">
    <location>
        <begin position="132"/>
        <end position="159"/>
    </location>
</feature>
<dbReference type="EMBL" id="LT840185">
    <property type="protein sequence ID" value="SMF61326.1"/>
    <property type="molecule type" value="Genomic_DNA"/>
</dbReference>
<reference evidence="3" key="1">
    <citation type="submission" date="2017-04" db="EMBL/GenBank/DDBJ databases">
        <authorList>
            <person name="Varghese N."/>
            <person name="Submissions S."/>
        </authorList>
    </citation>
    <scope>NUCLEOTIDE SEQUENCE [LARGE SCALE GENOMIC DNA]</scope>
    <source>
        <strain evidence="3">Dd16</strain>
    </source>
</reference>
<keyword evidence="3" id="KW-1185">Reference proteome</keyword>
<proteinExistence type="predicted"/>
<feature type="transmembrane region" description="Helical" evidence="1">
    <location>
        <begin position="223"/>
        <end position="244"/>
    </location>
</feature>
<gene>
    <name evidence="2" type="ORF">SAMN06295910_0311</name>
</gene>
<evidence type="ECO:0000256" key="1">
    <source>
        <dbReference type="SAM" id="Phobius"/>
    </source>
</evidence>
<dbReference type="Proteomes" id="UP000192934">
    <property type="component" value="Chromosome I"/>
</dbReference>
<evidence type="ECO:0000313" key="2">
    <source>
        <dbReference type="EMBL" id="SMF61326.1"/>
    </source>
</evidence>
<evidence type="ECO:0000313" key="3">
    <source>
        <dbReference type="Proteomes" id="UP000192934"/>
    </source>
</evidence>
<feature type="transmembrane region" description="Helical" evidence="1">
    <location>
        <begin position="100"/>
        <end position="126"/>
    </location>
</feature>
<dbReference type="STRING" id="941907.SAMN06295910_0311"/>
<evidence type="ECO:0008006" key="4">
    <source>
        <dbReference type="Google" id="ProtNLM"/>
    </source>
</evidence>
<sequence>MKTLSIDKAWSETTAFLRAEGGLIFPVALALIAFPSIFVQWLTPTPVEGEAPQVGAAALLIIPLMAVTLIGSVAIAMLALRRETVVGAAIGAAARRMWPLLGAVLLIALAMVVAMVPLSLIAILLVSNPQSAVAVVIFMLIPIAILVGVRLLLVTAVAADTALGPVAILKASWRLTAGHFARLLGLLVLVMIVLLLIMMAVSFVVGAIVALTLGAPDPGTLSHFIMLVTLGLLNGIASAFFVVLTARVYRQLSGEGTIGA</sequence>
<feature type="transmembrane region" description="Helical" evidence="1">
    <location>
        <begin position="180"/>
        <end position="211"/>
    </location>
</feature>
<keyword evidence="1" id="KW-1133">Transmembrane helix</keyword>
<feature type="transmembrane region" description="Helical" evidence="1">
    <location>
        <begin position="21"/>
        <end position="42"/>
    </location>
</feature>
<dbReference type="RefSeq" id="WP_085217203.1">
    <property type="nucleotide sequence ID" value="NZ_LT840185.1"/>
</dbReference>
<organism evidence="2 3">
    <name type="scientific">Allosphingosinicella indica</name>
    <dbReference type="NCBI Taxonomy" id="941907"/>
    <lineage>
        <taxon>Bacteria</taxon>
        <taxon>Pseudomonadati</taxon>
        <taxon>Pseudomonadota</taxon>
        <taxon>Alphaproteobacteria</taxon>
        <taxon>Sphingomonadales</taxon>
        <taxon>Sphingomonadaceae</taxon>
        <taxon>Allosphingosinicella</taxon>
    </lineage>
</organism>
<name>A0A1X7FZ84_9SPHN</name>
<keyword evidence="1" id="KW-0472">Membrane</keyword>
<dbReference type="OrthoDB" id="7193287at2"/>
<dbReference type="AlphaFoldDB" id="A0A1X7FZ84"/>
<accession>A0A1X7FZ84</accession>